<evidence type="ECO:0000256" key="3">
    <source>
        <dbReference type="ARBA" id="ARBA00008363"/>
    </source>
</evidence>
<evidence type="ECO:0000256" key="18">
    <source>
        <dbReference type="ARBA" id="ARBA00070533"/>
    </source>
</evidence>
<dbReference type="Proteomes" id="UP001489004">
    <property type="component" value="Unassembled WGS sequence"/>
</dbReference>
<comment type="subcellular location">
    <subcellularLocation>
        <location evidence="2">Membrane</location>
        <topology evidence="2">Multi-pass membrane protein</topology>
    </subcellularLocation>
    <subcellularLocation>
        <location evidence="1">Nucleus</location>
    </subcellularLocation>
</comment>
<dbReference type="SUPFAM" id="SSF54928">
    <property type="entry name" value="RNA-binding domain, RBD"/>
    <property type="match status" value="1"/>
</dbReference>
<feature type="transmembrane region" description="Helical" evidence="21">
    <location>
        <begin position="225"/>
        <end position="245"/>
    </location>
</feature>
<keyword evidence="16" id="KW-0508">mRNA splicing</keyword>
<dbReference type="InterPro" id="IPR035979">
    <property type="entry name" value="RBD_domain_sf"/>
</dbReference>
<dbReference type="PANTHER" id="PTHR48030:SF3">
    <property type="entry name" value="SPLICING FACTOR 3B SUBUNIT 4"/>
    <property type="match status" value="1"/>
</dbReference>
<dbReference type="InterPro" id="IPR052084">
    <property type="entry name" value="SF3B4_spliceosome_assoc"/>
</dbReference>
<feature type="compositionally biased region" description="Pro residues" evidence="20">
    <location>
        <begin position="526"/>
        <end position="546"/>
    </location>
</feature>
<comment type="caution">
    <text evidence="23">The sequence shown here is derived from an EMBL/GenBank/DDBJ whole genome shotgun (WGS) entry which is preliminary data.</text>
</comment>
<dbReference type="GO" id="GO:0006633">
    <property type="term" value="P:fatty acid biosynthetic process"/>
    <property type="evidence" value="ECO:0007669"/>
    <property type="project" value="UniProtKB-KW"/>
</dbReference>
<dbReference type="InterPro" id="IPR000504">
    <property type="entry name" value="RRM_dom"/>
</dbReference>
<dbReference type="InterPro" id="IPR002076">
    <property type="entry name" value="ELO_fam"/>
</dbReference>
<dbReference type="CDD" id="cd12335">
    <property type="entry name" value="RRM2_SF3B4"/>
    <property type="match status" value="1"/>
</dbReference>
<evidence type="ECO:0000256" key="21">
    <source>
        <dbReference type="SAM" id="Phobius"/>
    </source>
</evidence>
<dbReference type="InterPro" id="IPR012677">
    <property type="entry name" value="Nucleotide-bd_a/b_plait_sf"/>
</dbReference>
<feature type="compositionally biased region" description="Low complexity" evidence="20">
    <location>
        <begin position="597"/>
        <end position="615"/>
    </location>
</feature>
<evidence type="ECO:0000259" key="22">
    <source>
        <dbReference type="PROSITE" id="PS50102"/>
    </source>
</evidence>
<evidence type="ECO:0000256" key="9">
    <source>
        <dbReference type="ARBA" id="ARBA00022737"/>
    </source>
</evidence>
<protein>
    <recommendedName>
        <fullName evidence="18">Splicing factor 3B subunit 4</fullName>
    </recommendedName>
</protein>
<keyword evidence="24" id="KW-1185">Reference proteome</keyword>
<evidence type="ECO:0000256" key="7">
    <source>
        <dbReference type="ARBA" id="ARBA00022692"/>
    </source>
</evidence>
<gene>
    <name evidence="23" type="ORF">WJX72_012078</name>
</gene>
<evidence type="ECO:0000256" key="2">
    <source>
        <dbReference type="ARBA" id="ARBA00004141"/>
    </source>
</evidence>
<keyword evidence="15" id="KW-0275">Fatty acid biosynthesis</keyword>
<dbReference type="GO" id="GO:0003723">
    <property type="term" value="F:RNA binding"/>
    <property type="evidence" value="ECO:0007669"/>
    <property type="project" value="UniProtKB-UniRule"/>
</dbReference>
<dbReference type="FunFam" id="3.30.70.330:FF:000059">
    <property type="entry name" value="splicing factor 3B subunit 4"/>
    <property type="match status" value="1"/>
</dbReference>
<sequence length="652" mass="72227">MAVAEAWQRYDEAVSRFVFDGLARVGLEEIKGNPSPITAKLPFIASPTPLVTFVLAYLFIVLAGVAFLRTKKQPARQDDPAWLRLLVQGHNVVLIALSAYMSSSACYYAWKYGYTFWGTNYSPKEKDMGMLIYVFYVSKLYEFMDTLIMLLKGKLEQISLLHVYHHASISSIWWAIAYVAPGGDAWYCCFLNSLVHVLMYTYYLLATLLGKDAKARRKYLWWGRYLTQFQMFQFVTMMAEAAYTWSFSPYPKFLSKLLFFYMITLLALFANFYAQKHGASRAASKKHAQDRNQEATIYVGNLDPQMTEELVWELFIQGGPVVNVYLPKDRVTTQHQGYGFVEFRSEEDADYAIKILNMIKVYGKPIRVNKASQDKKTLDVGANLFIGNLDPEVDEKLLYDTFSAFGVIVATPKIMRDPETGASRGFGFVSYDGFEASDAAIEAMNGQFLCNRSISVGYAFKKDTKGERHGSPAERELAARQRAKQAQQNRPHTLFATGPRQEPQSGPPASGPEAATGLSGFAAGALPPPPPGPGPPPPSAAPPPGQPAGLHTGLGYGPPPPGGAQFAAHFANLPPWAQPSAGAPPRPLPQPRPPSSGAPWAHQQQQQQPPWMQQPQYPPQPRPPYFAGAPPRPGFLPPNMPPPPPNPNAQPR</sequence>
<feature type="compositionally biased region" description="Basic and acidic residues" evidence="20">
    <location>
        <begin position="463"/>
        <end position="479"/>
    </location>
</feature>
<dbReference type="Pfam" id="PF01151">
    <property type="entry name" value="ELO"/>
    <property type="match status" value="1"/>
</dbReference>
<dbReference type="GO" id="GO:0008380">
    <property type="term" value="P:RNA splicing"/>
    <property type="evidence" value="ECO:0007669"/>
    <property type="project" value="UniProtKB-KW"/>
</dbReference>
<evidence type="ECO:0000313" key="24">
    <source>
        <dbReference type="Proteomes" id="UP001489004"/>
    </source>
</evidence>
<evidence type="ECO:0000256" key="8">
    <source>
        <dbReference type="ARBA" id="ARBA00022728"/>
    </source>
</evidence>
<dbReference type="GO" id="GO:0006397">
    <property type="term" value="P:mRNA processing"/>
    <property type="evidence" value="ECO:0007669"/>
    <property type="project" value="UniProtKB-KW"/>
</dbReference>
<feature type="compositionally biased region" description="Pro residues" evidence="20">
    <location>
        <begin position="616"/>
        <end position="652"/>
    </location>
</feature>
<evidence type="ECO:0000256" key="11">
    <source>
        <dbReference type="ARBA" id="ARBA00022884"/>
    </source>
</evidence>
<keyword evidence="4" id="KW-0444">Lipid biosynthesis</keyword>
<reference evidence="23 24" key="1">
    <citation type="journal article" date="2024" name="Nat. Commun.">
        <title>Phylogenomics reveals the evolutionary origins of lichenization in chlorophyte algae.</title>
        <authorList>
            <person name="Puginier C."/>
            <person name="Libourel C."/>
            <person name="Otte J."/>
            <person name="Skaloud P."/>
            <person name="Haon M."/>
            <person name="Grisel S."/>
            <person name="Petersen M."/>
            <person name="Berrin J.G."/>
            <person name="Delaux P.M."/>
            <person name="Dal Grande F."/>
            <person name="Keller J."/>
        </authorList>
    </citation>
    <scope>NUCLEOTIDE SEQUENCE [LARGE SCALE GENOMIC DNA]</scope>
    <source>
        <strain evidence="23 24">SAG 2043</strain>
    </source>
</reference>
<dbReference type="GO" id="GO:0005730">
    <property type="term" value="C:nucleolus"/>
    <property type="evidence" value="ECO:0007669"/>
    <property type="project" value="TreeGrafter"/>
</dbReference>
<dbReference type="InterPro" id="IPR034158">
    <property type="entry name" value="SF3B4_RRM1"/>
</dbReference>
<evidence type="ECO:0000256" key="13">
    <source>
        <dbReference type="ARBA" id="ARBA00023098"/>
    </source>
</evidence>
<dbReference type="GO" id="GO:0048026">
    <property type="term" value="P:positive regulation of mRNA splicing, via spliceosome"/>
    <property type="evidence" value="ECO:0007669"/>
    <property type="project" value="TreeGrafter"/>
</dbReference>
<keyword evidence="10" id="KW-0276">Fatty acid metabolism</keyword>
<evidence type="ECO:0000256" key="20">
    <source>
        <dbReference type="SAM" id="MobiDB-lite"/>
    </source>
</evidence>
<feature type="compositionally biased region" description="Pro residues" evidence="20">
    <location>
        <begin position="582"/>
        <end position="596"/>
    </location>
</feature>
<evidence type="ECO:0000313" key="23">
    <source>
        <dbReference type="EMBL" id="KAK9814825.1"/>
    </source>
</evidence>
<comment type="similarity">
    <text evidence="3">Belongs to the SF3B4 family.</text>
</comment>
<evidence type="ECO:0000256" key="10">
    <source>
        <dbReference type="ARBA" id="ARBA00022832"/>
    </source>
</evidence>
<evidence type="ECO:0000256" key="16">
    <source>
        <dbReference type="ARBA" id="ARBA00023187"/>
    </source>
</evidence>
<dbReference type="Pfam" id="PF00076">
    <property type="entry name" value="RRM_1"/>
    <property type="match status" value="2"/>
</dbReference>
<keyword evidence="13" id="KW-0443">Lipid metabolism</keyword>
<evidence type="ECO:0000256" key="1">
    <source>
        <dbReference type="ARBA" id="ARBA00004123"/>
    </source>
</evidence>
<organism evidence="23 24">
    <name type="scientific">[Myrmecia] bisecta</name>
    <dbReference type="NCBI Taxonomy" id="41462"/>
    <lineage>
        <taxon>Eukaryota</taxon>
        <taxon>Viridiplantae</taxon>
        <taxon>Chlorophyta</taxon>
        <taxon>core chlorophytes</taxon>
        <taxon>Trebouxiophyceae</taxon>
        <taxon>Trebouxiales</taxon>
        <taxon>Trebouxiaceae</taxon>
        <taxon>Myrmecia</taxon>
    </lineage>
</organism>
<evidence type="ECO:0000256" key="15">
    <source>
        <dbReference type="ARBA" id="ARBA00023160"/>
    </source>
</evidence>
<feature type="transmembrane region" description="Helical" evidence="21">
    <location>
        <begin position="89"/>
        <end position="110"/>
    </location>
</feature>
<name>A0AAW1PYE0_9CHLO</name>
<feature type="domain" description="RRM" evidence="22">
    <location>
        <begin position="382"/>
        <end position="461"/>
    </location>
</feature>
<evidence type="ECO:0000256" key="5">
    <source>
        <dbReference type="ARBA" id="ARBA00022664"/>
    </source>
</evidence>
<feature type="transmembrane region" description="Helical" evidence="21">
    <location>
        <begin position="50"/>
        <end position="68"/>
    </location>
</feature>
<keyword evidence="6" id="KW-0808">Transferase</keyword>
<dbReference type="InterPro" id="IPR034159">
    <property type="entry name" value="SF3B4_RRM2"/>
</dbReference>
<accession>A0AAW1PYE0</accession>
<feature type="transmembrane region" description="Helical" evidence="21">
    <location>
        <begin position="163"/>
        <end position="179"/>
    </location>
</feature>
<keyword evidence="7 21" id="KW-0812">Transmembrane</keyword>
<feature type="domain" description="RRM" evidence="22">
    <location>
        <begin position="295"/>
        <end position="373"/>
    </location>
</feature>
<keyword evidence="9" id="KW-0677">Repeat</keyword>
<dbReference type="PROSITE" id="PS50102">
    <property type="entry name" value="RRM"/>
    <property type="match status" value="2"/>
</dbReference>
<dbReference type="AlphaFoldDB" id="A0AAW1PYE0"/>
<proteinExistence type="inferred from homology"/>
<evidence type="ECO:0000256" key="17">
    <source>
        <dbReference type="ARBA" id="ARBA00023242"/>
    </source>
</evidence>
<evidence type="ECO:0000256" key="19">
    <source>
        <dbReference type="PROSITE-ProRule" id="PRU00176"/>
    </source>
</evidence>
<dbReference type="GO" id="GO:0009922">
    <property type="term" value="F:fatty acid elongase activity"/>
    <property type="evidence" value="ECO:0007669"/>
    <property type="project" value="InterPro"/>
</dbReference>
<dbReference type="PANTHER" id="PTHR48030">
    <property type="entry name" value="SPLICING FACTOR 3B SUBUNIT 4"/>
    <property type="match status" value="1"/>
</dbReference>
<keyword evidence="14 21" id="KW-0472">Membrane</keyword>
<keyword evidence="17" id="KW-0539">Nucleus</keyword>
<evidence type="ECO:0000256" key="14">
    <source>
        <dbReference type="ARBA" id="ARBA00023136"/>
    </source>
</evidence>
<keyword evidence="5" id="KW-0507">mRNA processing</keyword>
<feature type="transmembrane region" description="Helical" evidence="21">
    <location>
        <begin position="130"/>
        <end position="151"/>
    </location>
</feature>
<feature type="region of interest" description="Disordered" evidence="20">
    <location>
        <begin position="463"/>
        <end position="652"/>
    </location>
</feature>
<dbReference type="Gene3D" id="3.30.70.330">
    <property type="match status" value="2"/>
</dbReference>
<dbReference type="FunFam" id="3.30.70.330:FF:000121">
    <property type="entry name" value="Splicing factor 3b subunit 4"/>
    <property type="match status" value="1"/>
</dbReference>
<evidence type="ECO:0000256" key="12">
    <source>
        <dbReference type="ARBA" id="ARBA00022989"/>
    </source>
</evidence>
<feature type="transmembrane region" description="Helical" evidence="21">
    <location>
        <begin position="185"/>
        <end position="205"/>
    </location>
</feature>
<dbReference type="PRINTS" id="PR01217">
    <property type="entry name" value="PRICHEXTENSN"/>
</dbReference>
<feature type="transmembrane region" description="Helical" evidence="21">
    <location>
        <begin position="257"/>
        <end position="274"/>
    </location>
</feature>
<dbReference type="GO" id="GO:0016020">
    <property type="term" value="C:membrane"/>
    <property type="evidence" value="ECO:0007669"/>
    <property type="project" value="UniProtKB-SubCell"/>
</dbReference>
<keyword evidence="8" id="KW-0747">Spliceosome</keyword>
<dbReference type="EMBL" id="JALJOR010000007">
    <property type="protein sequence ID" value="KAK9814825.1"/>
    <property type="molecule type" value="Genomic_DNA"/>
</dbReference>
<keyword evidence="11 19" id="KW-0694">RNA-binding</keyword>
<evidence type="ECO:0000256" key="4">
    <source>
        <dbReference type="ARBA" id="ARBA00022516"/>
    </source>
</evidence>
<evidence type="ECO:0000256" key="6">
    <source>
        <dbReference type="ARBA" id="ARBA00022679"/>
    </source>
</evidence>
<keyword evidence="12 21" id="KW-1133">Transmembrane helix</keyword>
<dbReference type="GO" id="GO:0071011">
    <property type="term" value="C:precatalytic spliceosome"/>
    <property type="evidence" value="ECO:0007669"/>
    <property type="project" value="TreeGrafter"/>
</dbReference>
<dbReference type="CDD" id="cd12334">
    <property type="entry name" value="RRM1_SF3B4"/>
    <property type="match status" value="1"/>
</dbReference>
<dbReference type="SMART" id="SM00360">
    <property type="entry name" value="RRM"/>
    <property type="match status" value="2"/>
</dbReference>